<reference evidence="2 3" key="1">
    <citation type="journal article" date="1979" name="Int. J. Syst. Evol. Microbiol.">
        <title>Bacillus globisporus subsp. marinus subsp. nov.</title>
        <authorList>
            <person name="Liu H."/>
        </authorList>
    </citation>
    <scope>NUCLEOTIDE SEQUENCE [LARGE SCALE GENOMIC DNA]</scope>
    <source>
        <strain evidence="2 3">DSM 1297</strain>
    </source>
</reference>
<dbReference type="Proteomes" id="UP001556040">
    <property type="component" value="Unassembled WGS sequence"/>
</dbReference>
<accession>A0ABV3Q8G8</accession>
<proteinExistence type="predicted"/>
<name>A0ABV3Q8G8_9BACL</name>
<evidence type="ECO:0000313" key="2">
    <source>
        <dbReference type="EMBL" id="MEW9503592.1"/>
    </source>
</evidence>
<dbReference type="RefSeq" id="WP_367781054.1">
    <property type="nucleotide sequence ID" value="NZ_JBFMIA010000276.1"/>
</dbReference>
<dbReference type="Pfam" id="PF01300">
    <property type="entry name" value="Sua5_yciO_yrdC"/>
    <property type="match status" value="1"/>
</dbReference>
<gene>
    <name evidence="2" type="ORF">AB1471_17850</name>
</gene>
<dbReference type="InterPro" id="IPR017945">
    <property type="entry name" value="DHBP_synth_RibB-like_a/b_dom"/>
</dbReference>
<dbReference type="EMBL" id="JBFMIA010000276">
    <property type="protein sequence ID" value="MEW9503592.1"/>
    <property type="molecule type" value="Genomic_DNA"/>
</dbReference>
<dbReference type="InterPro" id="IPR006070">
    <property type="entry name" value="Sua5-like_dom"/>
</dbReference>
<protein>
    <submittedName>
        <fullName evidence="2">Sua5/YciO/YrdC/YwlC family protein</fullName>
    </submittedName>
</protein>
<feature type="domain" description="YrdC-like" evidence="1">
    <location>
        <begin position="12"/>
        <end position="74"/>
    </location>
</feature>
<comment type="caution">
    <text evidence="2">The sequence shown here is derived from an EMBL/GenBank/DDBJ whole genome shotgun (WGS) entry which is preliminary data.</text>
</comment>
<evidence type="ECO:0000259" key="1">
    <source>
        <dbReference type="Pfam" id="PF01300"/>
    </source>
</evidence>
<sequence>MQAARDQGLWGIAAPSANRFGRVSPTSAAHVAHEFAHTLNDDDLLILDDGPCSVGIESTIIDASRHSPVLLRPG</sequence>
<dbReference type="Gene3D" id="3.90.870.10">
    <property type="entry name" value="DHBP synthase"/>
    <property type="match status" value="1"/>
</dbReference>
<keyword evidence="3" id="KW-1185">Reference proteome</keyword>
<evidence type="ECO:0000313" key="3">
    <source>
        <dbReference type="Proteomes" id="UP001556040"/>
    </source>
</evidence>
<dbReference type="SUPFAM" id="SSF55821">
    <property type="entry name" value="YrdC/RibB"/>
    <property type="match status" value="1"/>
</dbReference>
<feature type="non-terminal residue" evidence="2">
    <location>
        <position position="74"/>
    </location>
</feature>
<organism evidence="2 3">
    <name type="scientific">Jeotgalibacillus marinus</name>
    <dbReference type="NCBI Taxonomy" id="86667"/>
    <lineage>
        <taxon>Bacteria</taxon>
        <taxon>Bacillati</taxon>
        <taxon>Bacillota</taxon>
        <taxon>Bacilli</taxon>
        <taxon>Bacillales</taxon>
        <taxon>Caryophanaceae</taxon>
        <taxon>Jeotgalibacillus</taxon>
    </lineage>
</organism>